<feature type="compositionally biased region" description="Polar residues" evidence="1">
    <location>
        <begin position="692"/>
        <end position="719"/>
    </location>
</feature>
<keyword evidence="3" id="KW-1185">Reference proteome</keyword>
<feature type="region of interest" description="Disordered" evidence="1">
    <location>
        <begin position="553"/>
        <end position="596"/>
    </location>
</feature>
<organism evidence="2 3">
    <name type="scientific">Spirochaeta isovalerica</name>
    <dbReference type="NCBI Taxonomy" id="150"/>
    <lineage>
        <taxon>Bacteria</taxon>
        <taxon>Pseudomonadati</taxon>
        <taxon>Spirochaetota</taxon>
        <taxon>Spirochaetia</taxon>
        <taxon>Spirochaetales</taxon>
        <taxon>Spirochaetaceae</taxon>
        <taxon>Spirochaeta</taxon>
    </lineage>
</organism>
<proteinExistence type="predicted"/>
<name>A0A841RD58_9SPIO</name>
<dbReference type="RefSeq" id="WP_184747049.1">
    <property type="nucleotide sequence ID" value="NZ_JACHGJ010000004.1"/>
</dbReference>
<feature type="compositionally biased region" description="Low complexity" evidence="1">
    <location>
        <begin position="586"/>
        <end position="596"/>
    </location>
</feature>
<dbReference type="AlphaFoldDB" id="A0A841RD58"/>
<dbReference type="EMBL" id="JACHGJ010000004">
    <property type="protein sequence ID" value="MBB6480789.1"/>
    <property type="molecule type" value="Genomic_DNA"/>
</dbReference>
<evidence type="ECO:0000313" key="3">
    <source>
        <dbReference type="Proteomes" id="UP000587760"/>
    </source>
</evidence>
<feature type="region of interest" description="Disordered" evidence="1">
    <location>
        <begin position="626"/>
        <end position="771"/>
    </location>
</feature>
<feature type="compositionally biased region" description="Basic and acidic residues" evidence="1">
    <location>
        <begin position="563"/>
        <end position="580"/>
    </location>
</feature>
<protein>
    <submittedName>
        <fullName evidence="2">Uncharacterized protein</fullName>
    </submittedName>
</protein>
<accession>A0A841RD58</accession>
<evidence type="ECO:0000256" key="1">
    <source>
        <dbReference type="SAM" id="MobiDB-lite"/>
    </source>
</evidence>
<feature type="compositionally biased region" description="Basic and acidic residues" evidence="1">
    <location>
        <begin position="738"/>
        <end position="758"/>
    </location>
</feature>
<feature type="compositionally biased region" description="Polar residues" evidence="1">
    <location>
        <begin position="645"/>
        <end position="656"/>
    </location>
</feature>
<gene>
    <name evidence="2" type="ORF">HNR50_002462</name>
</gene>
<evidence type="ECO:0000313" key="2">
    <source>
        <dbReference type="EMBL" id="MBB6480789.1"/>
    </source>
</evidence>
<dbReference type="Proteomes" id="UP000587760">
    <property type="component" value="Unassembled WGS sequence"/>
</dbReference>
<feature type="compositionally biased region" description="Acidic residues" evidence="1">
    <location>
        <begin position="724"/>
        <end position="737"/>
    </location>
</feature>
<comment type="caution">
    <text evidence="2">The sequence shown here is derived from an EMBL/GenBank/DDBJ whole genome shotgun (WGS) entry which is preliminary data.</text>
</comment>
<sequence length="904" mass="99596">MTAGLNMKRNSRIFHIANECYIIYLGIKSDEEKPFLRVGNTENIDDRILDVISNTVISARFTGNPLYELKLDKKREISYIGDTAVIGRMKTYLDSFELPSEGAQDYHKIKDREQRDVVYFYNNGNIKLNYKEEPIFDLYKRSESDFHFVYQCDEIKKSFARNPLRYTKHDFRESGFLLAGKSTLLFHNGRFFAASLDRDYFSSLAAAGVDPDQISVHYTRIKGGDEGEDASHSLIEMLKRSSYRNTPFLVMAENPDYARKICALFPGASVLATSEKWASPFYGIKVRQSGRDLEVESTGYPLPLLVGDKTVNDGQIGLNSHSKTLSVRHDGTVEDIHIPQGILCNLKGAPGSLDEMTDFYISRFVPLIKGFSTEDDYKVSLAIQKLLKMLSSVVDGTAKSGLIMRSSVFNFSDMLKQLTLKADSILTFFLENSLGILDLALERSADIEGKILKNIHSLQNDIKGILIKSTKADPLLPVAADIYTAGTPRLFYRSVKSTAKKADYVLASQLASEILTDKDLSPRYYQEEKERLLKLIGMLESATDLEVDKILETHKPAQPTRTRTQEIKDERGMISEKLTGDAEIPGSSRKGLKSGSGKNRRAWLLLLLIPLLALALWGGYKGLSGAGSRADRVAAGPVDSGGGNQESQTADSSTVAGDTAEDISSADEKAGEGENGSPESPAGADTEESIAGTGTSDSPGAAGTDSSANAETEDSGSSILESPGENEGEPSEAEEENKENNNSELKLKDSSSETDNREMQSGQIVMETESRPVNAEEVKAYLNVGDYHISLADIHLVSNKIAVDNNYRDLDYEVYDGADPDWIYPGNEIVLPDGTVHLVVKGDAIWYMAARYIRTTLDRDIPVFEENRGAAQAGDAAAVSILEKLMKNTPCEAFSEKIHEVLKN</sequence>
<reference evidence="2 3" key="1">
    <citation type="submission" date="2020-08" db="EMBL/GenBank/DDBJ databases">
        <title>Genomic Encyclopedia of Type Strains, Phase IV (KMG-IV): sequencing the most valuable type-strain genomes for metagenomic binning, comparative biology and taxonomic classification.</title>
        <authorList>
            <person name="Goeker M."/>
        </authorList>
    </citation>
    <scope>NUCLEOTIDE SEQUENCE [LARGE SCALE GENOMIC DNA]</scope>
    <source>
        <strain evidence="2 3">DSM 2461</strain>
    </source>
</reference>